<dbReference type="InterPro" id="IPR012292">
    <property type="entry name" value="Globin/Proto"/>
</dbReference>
<feature type="coiled-coil region" evidence="5">
    <location>
        <begin position="164"/>
        <end position="191"/>
    </location>
</feature>
<evidence type="ECO:0000256" key="3">
    <source>
        <dbReference type="ARBA" id="ARBA00029447"/>
    </source>
</evidence>
<evidence type="ECO:0000313" key="8">
    <source>
        <dbReference type="EMBL" id="SCB08496.1"/>
    </source>
</evidence>
<dbReference type="Proteomes" id="UP000199101">
    <property type="component" value="Unassembled WGS sequence"/>
</dbReference>
<name>A0A1C3TZ47_9HYPH</name>
<keyword evidence="2" id="KW-0145">Chemotaxis</keyword>
<dbReference type="PRINTS" id="PR00260">
    <property type="entry name" value="CHEMTRNSDUCR"/>
</dbReference>
<gene>
    <name evidence="8" type="ORF">GA0061103_1236</name>
</gene>
<feature type="domain" description="HAMP" evidence="7">
    <location>
        <begin position="183"/>
        <end position="235"/>
    </location>
</feature>
<dbReference type="Pfam" id="PF00015">
    <property type="entry name" value="MCPsignal"/>
    <property type="match status" value="1"/>
</dbReference>
<reference evidence="9" key="1">
    <citation type="submission" date="2016-08" db="EMBL/GenBank/DDBJ databases">
        <authorList>
            <person name="Varghese N."/>
            <person name="Submissions Spin"/>
        </authorList>
    </citation>
    <scope>NUCLEOTIDE SEQUENCE [LARGE SCALE GENOMIC DNA]</scope>
    <source>
        <strain evidence="9">HAMBI 2975</strain>
    </source>
</reference>
<dbReference type="FunFam" id="1.10.287.950:FF:000001">
    <property type="entry name" value="Methyl-accepting chemotaxis sensory transducer"/>
    <property type="match status" value="1"/>
</dbReference>
<accession>A0A1C3TZ47</accession>
<keyword evidence="5" id="KW-0175">Coiled coil</keyword>
<keyword evidence="9" id="KW-1185">Reference proteome</keyword>
<proteinExistence type="inferred from homology"/>
<dbReference type="SUPFAM" id="SSF58104">
    <property type="entry name" value="Methyl-accepting chemotaxis protein (MCP) signaling domain"/>
    <property type="match status" value="1"/>
</dbReference>
<dbReference type="SUPFAM" id="SSF46458">
    <property type="entry name" value="Globin-like"/>
    <property type="match status" value="1"/>
</dbReference>
<dbReference type="PANTHER" id="PTHR43531">
    <property type="entry name" value="PROTEIN ICFG"/>
    <property type="match status" value="1"/>
</dbReference>
<dbReference type="PROSITE" id="PS50111">
    <property type="entry name" value="CHEMOTAXIS_TRANSDUC_2"/>
    <property type="match status" value="1"/>
</dbReference>
<dbReference type="SMART" id="SM00283">
    <property type="entry name" value="MA"/>
    <property type="match status" value="1"/>
</dbReference>
<comment type="subcellular location">
    <subcellularLocation>
        <location evidence="1">Membrane</location>
    </subcellularLocation>
</comment>
<dbReference type="InterPro" id="IPR004090">
    <property type="entry name" value="Chemotax_Me-accpt_rcpt"/>
</dbReference>
<dbReference type="GO" id="GO:0019825">
    <property type="term" value="F:oxygen binding"/>
    <property type="evidence" value="ECO:0007669"/>
    <property type="project" value="InterPro"/>
</dbReference>
<dbReference type="PANTHER" id="PTHR43531:SF11">
    <property type="entry name" value="METHYL-ACCEPTING CHEMOTAXIS PROTEIN 3"/>
    <property type="match status" value="1"/>
</dbReference>
<evidence type="ECO:0000256" key="5">
    <source>
        <dbReference type="SAM" id="Coils"/>
    </source>
</evidence>
<dbReference type="RefSeq" id="WP_092706263.1">
    <property type="nucleotide sequence ID" value="NZ_FMAG01000001.1"/>
</dbReference>
<feature type="domain" description="Methyl-accepting transducer" evidence="6">
    <location>
        <begin position="240"/>
        <end position="469"/>
    </location>
</feature>
<dbReference type="STRING" id="410764.GA0061103_1236"/>
<dbReference type="Pfam" id="PF11563">
    <property type="entry name" value="Protoglobin"/>
    <property type="match status" value="1"/>
</dbReference>
<dbReference type="AlphaFoldDB" id="A0A1C3TZ47"/>
<dbReference type="Gene3D" id="1.10.490.10">
    <property type="entry name" value="Globins"/>
    <property type="match status" value="1"/>
</dbReference>
<sequence length="500" mass="54401">MVRASKMDELDDRLDFVGLGQDARQALSELQPTIEAAVKGSLDTFYEKIVKHPAMSKYFSSQQHVHHAKSKQQDHWKTIASGKYGPDYVEAVSAVGRTHARLGLEPRWYIGGYALILEGMVRSIVAQQLNGFMQRKHEQALSRRLSAIVKAALVDMDYGISVYLQVLADERDRAESERAAAQREQERALNALDRALNGLANGDLTADITEALSAEFEVLKSNYNGSLASLGTAMQRIEDSVTRVRDEAGSISSAADNMARRTEQQASALEESAAAIDQITTISEQTAERTREVQAIVKESASEAERSREVVQQAVSAMGDIETSSRKMTDIISVIDDIAFQTNLLALNAGVEAARAGEQGKGFAVVAQEVRELAQRSATAAKEIKDLIDRSSNDVRRGVELVNRTGEALALIGNQVASIDRNVGAIARSTQEQAVGISEINSAVRNMDQMTQQNVALMEETNASTRHLADISNELAGLVGRFKTVRSGTRTGAVRLKLAS</sequence>
<dbReference type="CDD" id="cd11386">
    <property type="entry name" value="MCP_signal"/>
    <property type="match status" value="1"/>
</dbReference>
<keyword evidence="4" id="KW-0807">Transducer</keyword>
<dbReference type="InterPro" id="IPR051310">
    <property type="entry name" value="MCP_chemotaxis"/>
</dbReference>
<dbReference type="GO" id="GO:0006935">
    <property type="term" value="P:chemotaxis"/>
    <property type="evidence" value="ECO:0007669"/>
    <property type="project" value="UniProtKB-KW"/>
</dbReference>
<dbReference type="InterPro" id="IPR039379">
    <property type="entry name" value="Protoglobin_sensor_dom"/>
</dbReference>
<dbReference type="GO" id="GO:0007165">
    <property type="term" value="P:signal transduction"/>
    <property type="evidence" value="ECO:0007669"/>
    <property type="project" value="UniProtKB-KW"/>
</dbReference>
<dbReference type="GO" id="GO:0004888">
    <property type="term" value="F:transmembrane signaling receptor activity"/>
    <property type="evidence" value="ECO:0007669"/>
    <property type="project" value="InterPro"/>
</dbReference>
<evidence type="ECO:0000256" key="1">
    <source>
        <dbReference type="ARBA" id="ARBA00004370"/>
    </source>
</evidence>
<dbReference type="EMBL" id="FMAG01000001">
    <property type="protein sequence ID" value="SCB08496.1"/>
    <property type="molecule type" value="Genomic_DNA"/>
</dbReference>
<dbReference type="InterPro" id="IPR004089">
    <property type="entry name" value="MCPsignal_dom"/>
</dbReference>
<comment type="similarity">
    <text evidence="3">Belongs to the methyl-accepting chemotaxis (MCP) protein family.</text>
</comment>
<evidence type="ECO:0000256" key="2">
    <source>
        <dbReference type="ARBA" id="ARBA00022500"/>
    </source>
</evidence>
<evidence type="ECO:0000259" key="6">
    <source>
        <dbReference type="PROSITE" id="PS50111"/>
    </source>
</evidence>
<evidence type="ECO:0000256" key="4">
    <source>
        <dbReference type="PROSITE-ProRule" id="PRU00284"/>
    </source>
</evidence>
<dbReference type="Gene3D" id="1.10.287.950">
    <property type="entry name" value="Methyl-accepting chemotaxis protein"/>
    <property type="match status" value="1"/>
</dbReference>
<evidence type="ECO:0000259" key="7">
    <source>
        <dbReference type="PROSITE" id="PS50885"/>
    </source>
</evidence>
<dbReference type="InterPro" id="IPR044398">
    <property type="entry name" value="Globin-sensor_dom"/>
</dbReference>
<dbReference type="InterPro" id="IPR009050">
    <property type="entry name" value="Globin-like_sf"/>
</dbReference>
<dbReference type="GO" id="GO:0020037">
    <property type="term" value="F:heme binding"/>
    <property type="evidence" value="ECO:0007669"/>
    <property type="project" value="InterPro"/>
</dbReference>
<protein>
    <submittedName>
        <fullName evidence="8">Methyl-accepting chemotaxis protein</fullName>
    </submittedName>
</protein>
<dbReference type="PROSITE" id="PS50885">
    <property type="entry name" value="HAMP"/>
    <property type="match status" value="1"/>
</dbReference>
<dbReference type="OrthoDB" id="266313at2"/>
<evidence type="ECO:0000313" key="9">
    <source>
        <dbReference type="Proteomes" id="UP000199101"/>
    </source>
</evidence>
<dbReference type="InterPro" id="IPR003660">
    <property type="entry name" value="HAMP_dom"/>
</dbReference>
<organism evidence="8 9">
    <name type="scientific">Rhizobium multihospitium</name>
    <dbReference type="NCBI Taxonomy" id="410764"/>
    <lineage>
        <taxon>Bacteria</taxon>
        <taxon>Pseudomonadati</taxon>
        <taxon>Pseudomonadota</taxon>
        <taxon>Alphaproteobacteria</taxon>
        <taxon>Hyphomicrobiales</taxon>
        <taxon>Rhizobiaceae</taxon>
        <taxon>Rhizobium/Agrobacterium group</taxon>
        <taxon>Rhizobium</taxon>
    </lineage>
</organism>
<dbReference type="CDD" id="cd01068">
    <property type="entry name" value="globin_sensor"/>
    <property type="match status" value="1"/>
</dbReference>
<dbReference type="GO" id="GO:0016020">
    <property type="term" value="C:membrane"/>
    <property type="evidence" value="ECO:0007669"/>
    <property type="project" value="UniProtKB-SubCell"/>
</dbReference>